<accession>A0ACD4NMV9</accession>
<keyword evidence="2" id="KW-1185">Reference proteome</keyword>
<organism evidence="1 2">
    <name type="scientific">Antarcticirhabdus aurantiaca</name>
    <dbReference type="NCBI Taxonomy" id="2606717"/>
    <lineage>
        <taxon>Bacteria</taxon>
        <taxon>Pseudomonadati</taxon>
        <taxon>Pseudomonadota</taxon>
        <taxon>Alphaproteobacteria</taxon>
        <taxon>Hyphomicrobiales</taxon>
        <taxon>Aurantimonadaceae</taxon>
        <taxon>Antarcticirhabdus</taxon>
    </lineage>
</organism>
<evidence type="ECO:0000313" key="1">
    <source>
        <dbReference type="EMBL" id="WAJ28084.1"/>
    </source>
</evidence>
<evidence type="ECO:0000313" key="2">
    <source>
        <dbReference type="Proteomes" id="UP001163223"/>
    </source>
</evidence>
<proteinExistence type="predicted"/>
<dbReference type="EMBL" id="CP113520">
    <property type="protein sequence ID" value="WAJ28084.1"/>
    <property type="molecule type" value="Genomic_DNA"/>
</dbReference>
<reference evidence="1" key="1">
    <citation type="submission" date="2022-11" db="EMBL/GenBank/DDBJ databases">
        <title>beta-Carotene-producing bacterium, Jeongeuplla avenae sp. nov., alleviates the salt stress of Arabidopsis seedlings.</title>
        <authorList>
            <person name="Jiang L."/>
            <person name="Lee J."/>
        </authorList>
    </citation>
    <scope>NUCLEOTIDE SEQUENCE</scope>
    <source>
        <strain evidence="1">DY_R2A_6</strain>
    </source>
</reference>
<sequence>MGLESKDVLAVSEWLVDEALHESDIGDLLAGLCERLIRLGIPVDRSRLSWPTLHPLFEAESVRWRIEDGIEVGSFPHQDVDSEEWRRSPIKWLIDNDVSSLRQRLEEDLAPDGFPLLQELKEQGYTDFVAYYLSTFPRHSRFRWRNENFGIYVTFASRRPGGFDAADLDTLQHLLRPLGLACKSAIYPRLMINVTDAYLGPTVAREVLGGRIMLGAGTRTRALVWYSDLRNSTFFSETLDESDYLNLLNAYFECVGRPAVDAGGEILTFIGDAVLVIFPIDAEDEEAAGRTARAAIGAAAAARAAAEQLNARRSGAREPAIRFGIALHIGDVRFGNIGLAQRLTFSVVGSTVNEVTRIEQMTKVLPATILASDAVASLTPEEWHSVGPHLLRGMAQPMELFGLRSDT</sequence>
<protein>
    <submittedName>
        <fullName evidence="1">Adenylate/guanylate cyclase domain-containing protein</fullName>
    </submittedName>
</protein>
<gene>
    <name evidence="1" type="ORF">OXU80_25205</name>
</gene>
<dbReference type="Proteomes" id="UP001163223">
    <property type="component" value="Chromosome"/>
</dbReference>
<name>A0ACD4NMV9_9HYPH</name>